<accession>A0AAV8VJ09</accession>
<evidence type="ECO:0000313" key="1">
    <source>
        <dbReference type="EMBL" id="KAJ8914112.1"/>
    </source>
</evidence>
<dbReference type="SUPFAM" id="SSF56672">
    <property type="entry name" value="DNA/RNA polymerases"/>
    <property type="match status" value="1"/>
</dbReference>
<evidence type="ECO:0000313" key="2">
    <source>
        <dbReference type="Proteomes" id="UP001159042"/>
    </source>
</evidence>
<organism evidence="1 2">
    <name type="scientific">Exocentrus adspersus</name>
    <dbReference type="NCBI Taxonomy" id="1586481"/>
    <lineage>
        <taxon>Eukaryota</taxon>
        <taxon>Metazoa</taxon>
        <taxon>Ecdysozoa</taxon>
        <taxon>Arthropoda</taxon>
        <taxon>Hexapoda</taxon>
        <taxon>Insecta</taxon>
        <taxon>Pterygota</taxon>
        <taxon>Neoptera</taxon>
        <taxon>Endopterygota</taxon>
        <taxon>Coleoptera</taxon>
        <taxon>Polyphaga</taxon>
        <taxon>Cucujiformia</taxon>
        <taxon>Chrysomeloidea</taxon>
        <taxon>Cerambycidae</taxon>
        <taxon>Lamiinae</taxon>
        <taxon>Acanthocinini</taxon>
        <taxon>Exocentrus</taxon>
    </lineage>
</organism>
<gene>
    <name evidence="1" type="ORF">NQ315_014309</name>
</gene>
<sequence>MINSVYGKLMENVRKYRDVRMTTKWEGRYGAQNYIAKPNFYSCSIFDDDMIIIEMNKLEILICVLGISKTFLSEFHYDYILPTFQDKAKLLYTDTDSLIYQLNVPDIYEHIKEDSQRFDASDYEPNNPYGIERKNKKVPGLMKYENNGQILLEFVVHNDKIVKRSKGSTLASVKNISFDDYKRRRI</sequence>
<evidence type="ECO:0008006" key="3">
    <source>
        <dbReference type="Google" id="ProtNLM"/>
    </source>
</evidence>
<dbReference type="Proteomes" id="UP001159042">
    <property type="component" value="Unassembled WGS sequence"/>
</dbReference>
<dbReference type="AlphaFoldDB" id="A0AAV8VJ09"/>
<dbReference type="InterPro" id="IPR043502">
    <property type="entry name" value="DNA/RNA_pol_sf"/>
</dbReference>
<dbReference type="GO" id="GO:0071897">
    <property type="term" value="P:DNA biosynthetic process"/>
    <property type="evidence" value="ECO:0007669"/>
    <property type="project" value="UniProtKB-ARBA"/>
</dbReference>
<protein>
    <recommendedName>
        <fullName evidence="3">DNA-directed DNA polymerase</fullName>
    </recommendedName>
</protein>
<dbReference type="PANTHER" id="PTHR31511">
    <property type="entry name" value="PROTEIN CBG23764"/>
    <property type="match status" value="1"/>
</dbReference>
<dbReference type="PANTHER" id="PTHR31511:SF12">
    <property type="entry name" value="RHO TERMINATION FACTOR N-TERMINAL DOMAIN-CONTAINING PROTEIN"/>
    <property type="match status" value="1"/>
</dbReference>
<dbReference type="EMBL" id="JANEYG010000080">
    <property type="protein sequence ID" value="KAJ8914112.1"/>
    <property type="molecule type" value="Genomic_DNA"/>
</dbReference>
<comment type="caution">
    <text evidence="1">The sequence shown here is derived from an EMBL/GenBank/DDBJ whole genome shotgun (WGS) entry which is preliminary data.</text>
</comment>
<keyword evidence="2" id="KW-1185">Reference proteome</keyword>
<reference evidence="1 2" key="1">
    <citation type="journal article" date="2023" name="Insect Mol. Biol.">
        <title>Genome sequencing provides insights into the evolution of gene families encoding plant cell wall-degrading enzymes in longhorned beetles.</title>
        <authorList>
            <person name="Shin N.R."/>
            <person name="Okamura Y."/>
            <person name="Kirsch R."/>
            <person name="Pauchet Y."/>
        </authorList>
    </citation>
    <scope>NUCLEOTIDE SEQUENCE [LARGE SCALE GENOMIC DNA]</scope>
    <source>
        <strain evidence="1">EAD_L_NR</strain>
    </source>
</reference>
<name>A0AAV8VJ09_9CUCU</name>
<proteinExistence type="predicted"/>